<dbReference type="PANTHER" id="PTHR23026">
    <property type="entry name" value="NADPH NITROREDUCTASE"/>
    <property type="match status" value="1"/>
</dbReference>
<sequence>MSGTGLARGPLVTALEAAVWAPSPHNTQPWYFEVDGDRVAVFLDPRRVLAIVDPEGREARLSCGAAILNMRVALRAAGRRPVVHLLPDRAAPECLAVVQAGALYRPTPVDAELARAIVRRRSNRRPFADQAVPPGVREALIQAARKEGADLVLLNEPASLDEAAALLRRAEHLQSEDPAFQDELSSWTTDSHESDEGVPVHAGGPRPPAGTLLSLRQYGNPRQRMERPYEPEPLVVVLGSFTDTPLAHVRTGQALQRVLLTAASMGVSASFLSQPIEMPATRTALRELVGGHTYPQAMLRLGYGYPSPPTGRRPAEAVTRRTECGSVPTSGMDGGEDR</sequence>
<dbReference type="EMBL" id="WMBA01000013">
    <property type="protein sequence ID" value="MTD54594.1"/>
    <property type="molecule type" value="Genomic_DNA"/>
</dbReference>
<feature type="region of interest" description="Disordered" evidence="1">
    <location>
        <begin position="305"/>
        <end position="338"/>
    </location>
</feature>
<proteinExistence type="predicted"/>
<dbReference type="InterPro" id="IPR000415">
    <property type="entry name" value="Nitroreductase-like"/>
</dbReference>
<dbReference type="SUPFAM" id="SSF55469">
    <property type="entry name" value="FMN-dependent nitroreductase-like"/>
    <property type="match status" value="2"/>
</dbReference>
<evidence type="ECO:0000313" key="2">
    <source>
        <dbReference type="EMBL" id="MTD54594.1"/>
    </source>
</evidence>
<dbReference type="RefSeq" id="WP_154756812.1">
    <property type="nucleotide sequence ID" value="NZ_WMBA01000013.1"/>
</dbReference>
<evidence type="ECO:0000313" key="3">
    <source>
        <dbReference type="Proteomes" id="UP000440096"/>
    </source>
</evidence>
<feature type="region of interest" description="Disordered" evidence="1">
    <location>
        <begin position="177"/>
        <end position="214"/>
    </location>
</feature>
<organism evidence="2 3">
    <name type="scientific">Amycolatopsis pithecellobii</name>
    <dbReference type="NCBI Taxonomy" id="664692"/>
    <lineage>
        <taxon>Bacteria</taxon>
        <taxon>Bacillati</taxon>
        <taxon>Actinomycetota</taxon>
        <taxon>Actinomycetes</taxon>
        <taxon>Pseudonocardiales</taxon>
        <taxon>Pseudonocardiaceae</taxon>
        <taxon>Amycolatopsis</taxon>
    </lineage>
</organism>
<name>A0A6N7Z3H0_9PSEU</name>
<feature type="compositionally biased region" description="Basic and acidic residues" evidence="1">
    <location>
        <begin position="313"/>
        <end position="323"/>
    </location>
</feature>
<accession>A0A6N7Z3H0</accession>
<reference evidence="2 3" key="1">
    <citation type="submission" date="2019-11" db="EMBL/GenBank/DDBJ databases">
        <title>Draft genome of Amycolatopsis RM579.</title>
        <authorList>
            <person name="Duangmal K."/>
            <person name="Mingma R."/>
        </authorList>
    </citation>
    <scope>NUCLEOTIDE SEQUENCE [LARGE SCALE GENOMIC DNA]</scope>
    <source>
        <strain evidence="2 3">RM579</strain>
    </source>
</reference>
<dbReference type="PANTHER" id="PTHR23026:SF123">
    <property type="entry name" value="NAD(P)H NITROREDUCTASE RV3131-RELATED"/>
    <property type="match status" value="1"/>
</dbReference>
<dbReference type="Gene3D" id="3.40.109.10">
    <property type="entry name" value="NADH Oxidase"/>
    <property type="match status" value="1"/>
</dbReference>
<evidence type="ECO:0000256" key="1">
    <source>
        <dbReference type="SAM" id="MobiDB-lite"/>
    </source>
</evidence>
<gene>
    <name evidence="2" type="ORF">GKO32_11475</name>
</gene>
<dbReference type="Proteomes" id="UP000440096">
    <property type="component" value="Unassembled WGS sequence"/>
</dbReference>
<comment type="caution">
    <text evidence="2">The sequence shown here is derived from an EMBL/GenBank/DDBJ whole genome shotgun (WGS) entry which is preliminary data.</text>
</comment>
<dbReference type="GO" id="GO:0016491">
    <property type="term" value="F:oxidoreductase activity"/>
    <property type="evidence" value="ECO:0007669"/>
    <property type="project" value="InterPro"/>
</dbReference>
<dbReference type="AlphaFoldDB" id="A0A6N7Z3H0"/>
<dbReference type="InterPro" id="IPR050627">
    <property type="entry name" value="Nitroreductase/BluB"/>
</dbReference>
<dbReference type="NCBIfam" id="NF047509">
    <property type="entry name" value="Rv3131_FMN_oxido"/>
    <property type="match status" value="1"/>
</dbReference>
<keyword evidence="3" id="KW-1185">Reference proteome</keyword>
<dbReference type="OrthoDB" id="8156917at2"/>
<protein>
    <submittedName>
        <fullName evidence="2">Nitroreductase</fullName>
    </submittedName>
</protein>